<accession>A0A8S4QPM9</accession>
<comment type="caution">
    <text evidence="2">The sequence shown here is derived from an EMBL/GenBank/DDBJ whole genome shotgun (WGS) entry which is preliminary data.</text>
</comment>
<proteinExistence type="predicted"/>
<dbReference type="EMBL" id="CAKXAJ010016825">
    <property type="protein sequence ID" value="CAH2216786.1"/>
    <property type="molecule type" value="Genomic_DNA"/>
</dbReference>
<dbReference type="AlphaFoldDB" id="A0A8S4QPM9"/>
<reference evidence="2" key="1">
    <citation type="submission" date="2022-03" db="EMBL/GenBank/DDBJ databases">
        <authorList>
            <person name="Lindestad O."/>
        </authorList>
    </citation>
    <scope>NUCLEOTIDE SEQUENCE</scope>
</reference>
<evidence type="ECO:0000313" key="2">
    <source>
        <dbReference type="EMBL" id="CAH2216786.1"/>
    </source>
</evidence>
<name>A0A8S4QPM9_9NEOP</name>
<protein>
    <submittedName>
        <fullName evidence="2">Jg27461 protein</fullName>
    </submittedName>
</protein>
<organism evidence="2 3">
    <name type="scientific">Pararge aegeria aegeria</name>
    <dbReference type="NCBI Taxonomy" id="348720"/>
    <lineage>
        <taxon>Eukaryota</taxon>
        <taxon>Metazoa</taxon>
        <taxon>Ecdysozoa</taxon>
        <taxon>Arthropoda</taxon>
        <taxon>Hexapoda</taxon>
        <taxon>Insecta</taxon>
        <taxon>Pterygota</taxon>
        <taxon>Neoptera</taxon>
        <taxon>Endopterygota</taxon>
        <taxon>Lepidoptera</taxon>
        <taxon>Glossata</taxon>
        <taxon>Ditrysia</taxon>
        <taxon>Papilionoidea</taxon>
        <taxon>Nymphalidae</taxon>
        <taxon>Satyrinae</taxon>
        <taxon>Satyrini</taxon>
        <taxon>Parargina</taxon>
        <taxon>Pararge</taxon>
    </lineage>
</organism>
<dbReference type="Proteomes" id="UP000838756">
    <property type="component" value="Unassembled WGS sequence"/>
</dbReference>
<feature type="compositionally biased region" description="Basic and acidic residues" evidence="1">
    <location>
        <begin position="93"/>
        <end position="107"/>
    </location>
</feature>
<sequence length="118" mass="12726">MASASRGGVYNRRSRVRCPAGAIWELCLSTRTYEQGCWMESSARSRVSSSSAGCGRSRTLGIKGAGSGRRVDAKYQRSKTGISTVLVVLKPQKGGESKPTDKDEDYKLVGNPPAIRPM</sequence>
<gene>
    <name evidence="2" type="primary">jg27461</name>
    <name evidence="2" type="ORF">PAEG_LOCUS4743</name>
</gene>
<feature type="compositionally biased region" description="Low complexity" evidence="1">
    <location>
        <begin position="48"/>
        <end position="58"/>
    </location>
</feature>
<evidence type="ECO:0000313" key="3">
    <source>
        <dbReference type="Proteomes" id="UP000838756"/>
    </source>
</evidence>
<feature type="region of interest" description="Disordered" evidence="1">
    <location>
        <begin position="90"/>
        <end position="118"/>
    </location>
</feature>
<evidence type="ECO:0000256" key="1">
    <source>
        <dbReference type="SAM" id="MobiDB-lite"/>
    </source>
</evidence>
<feature type="region of interest" description="Disordered" evidence="1">
    <location>
        <begin position="48"/>
        <end position="74"/>
    </location>
</feature>
<keyword evidence="3" id="KW-1185">Reference proteome</keyword>